<accession>A0A0D1XUP2</accession>
<evidence type="ECO:0000313" key="3">
    <source>
        <dbReference type="Proteomes" id="UP000037269"/>
    </source>
</evidence>
<evidence type="ECO:0000313" key="2">
    <source>
        <dbReference type="EMBL" id="SDJ94131.1"/>
    </source>
</evidence>
<name>A0A0D1XUP2_ANEMI</name>
<dbReference type="Gene3D" id="1.25.10.10">
    <property type="entry name" value="Leucine-rich Repeat Variant"/>
    <property type="match status" value="1"/>
</dbReference>
<keyword evidence="3" id="KW-1185">Reference proteome</keyword>
<dbReference type="PATRIC" id="fig|47500.8.peg.4203"/>
<dbReference type="STRING" id="47500.AF333_17900"/>
<evidence type="ECO:0008006" key="5">
    <source>
        <dbReference type="Google" id="ProtNLM"/>
    </source>
</evidence>
<protein>
    <recommendedName>
        <fullName evidence="5">HEAT repeat domain-containing protein</fullName>
    </recommendedName>
</protein>
<dbReference type="EMBL" id="LGUG01000004">
    <property type="protein sequence ID" value="KON97066.1"/>
    <property type="molecule type" value="Genomic_DNA"/>
</dbReference>
<evidence type="ECO:0000313" key="1">
    <source>
        <dbReference type="EMBL" id="KON97066.1"/>
    </source>
</evidence>
<gene>
    <name evidence="1" type="ORF">AF333_17900</name>
    <name evidence="2" type="ORF">SAMN04487909_13327</name>
</gene>
<reference evidence="1 3" key="1">
    <citation type="submission" date="2015-07" db="EMBL/GenBank/DDBJ databases">
        <title>Fjat-14205 dsm 2895.</title>
        <authorList>
            <person name="Liu B."/>
            <person name="Wang J."/>
            <person name="Zhu Y."/>
            <person name="Liu G."/>
            <person name="Chen Q."/>
            <person name="Chen Z."/>
            <person name="Lan J."/>
            <person name="Che J."/>
            <person name="Ge C."/>
            <person name="Shi H."/>
            <person name="Pan Z."/>
            <person name="Liu X."/>
        </authorList>
    </citation>
    <scope>NUCLEOTIDE SEQUENCE [LARGE SCALE GENOMIC DNA]</scope>
    <source>
        <strain evidence="1 3">DSM 2895</strain>
    </source>
</reference>
<dbReference type="InterPro" id="IPR011989">
    <property type="entry name" value="ARM-like"/>
</dbReference>
<dbReference type="SUPFAM" id="SSF48371">
    <property type="entry name" value="ARM repeat"/>
    <property type="match status" value="1"/>
</dbReference>
<dbReference type="RefSeq" id="WP_043068613.1">
    <property type="nucleotide sequence ID" value="NZ_BJOA01000113.1"/>
</dbReference>
<dbReference type="SUPFAM" id="SSF160631">
    <property type="entry name" value="SMI1/KNR4-like"/>
    <property type="match status" value="1"/>
</dbReference>
<dbReference type="Proteomes" id="UP000037269">
    <property type="component" value="Unassembled WGS sequence"/>
</dbReference>
<reference evidence="2 4" key="2">
    <citation type="submission" date="2016-10" db="EMBL/GenBank/DDBJ databases">
        <authorList>
            <person name="de Groot N.N."/>
        </authorList>
    </citation>
    <scope>NUCLEOTIDE SEQUENCE [LARGE SCALE GENOMIC DNA]</scope>
    <source>
        <strain evidence="2 4">DSM 2895</strain>
    </source>
</reference>
<evidence type="ECO:0000313" key="4">
    <source>
        <dbReference type="Proteomes" id="UP000182836"/>
    </source>
</evidence>
<dbReference type="OrthoDB" id="2643033at2"/>
<dbReference type="Proteomes" id="UP000182836">
    <property type="component" value="Unassembled WGS sequence"/>
</dbReference>
<dbReference type="GeneID" id="42307039"/>
<proteinExistence type="predicted"/>
<dbReference type="EMBL" id="FNED01000033">
    <property type="protein sequence ID" value="SDJ94131.1"/>
    <property type="molecule type" value="Genomic_DNA"/>
</dbReference>
<dbReference type="InterPro" id="IPR016024">
    <property type="entry name" value="ARM-type_fold"/>
</dbReference>
<organism evidence="1 3">
    <name type="scientific">Aneurinibacillus migulanus</name>
    <name type="common">Bacillus migulanus</name>
    <dbReference type="NCBI Taxonomy" id="47500"/>
    <lineage>
        <taxon>Bacteria</taxon>
        <taxon>Bacillati</taxon>
        <taxon>Bacillota</taxon>
        <taxon>Bacilli</taxon>
        <taxon>Bacillales</taxon>
        <taxon>Paenibacillaceae</taxon>
        <taxon>Aneurinibacillus group</taxon>
        <taxon>Aneurinibacillus</taxon>
    </lineage>
</organism>
<sequence length="239" mass="28147">MGIDEINKNLQLHLPQNSMECLRLHARKQAENEFFLRLMHGDEIIELLSYLRENNVYKDICPFWTDDHSNYVAIYISGPLKYRVCYVDHEETDLSPAFRSIDTFIHAVEEDDTADWHDLKKDYPSTDSTIKEKQEDLQAVQALQKILDEYKEIDEEIRCQYIFSIMALTPSESLDMLLHYVDDEDMYVQERACEILGFHQYVPARDKLRTIAETGMHNGKLAAKRALEKIRAKRKEREV</sequence>
<dbReference type="AlphaFoldDB" id="A0A0D1XUP2"/>
<dbReference type="Gene3D" id="3.40.1580.10">
    <property type="entry name" value="SMI1/KNR4-like"/>
    <property type="match status" value="1"/>
</dbReference>
<dbReference type="InterPro" id="IPR037883">
    <property type="entry name" value="Knr4/Smi1-like_sf"/>
</dbReference>